<dbReference type="OrthoDB" id="289721at2759"/>
<dbReference type="EMBL" id="OV725079">
    <property type="protein sequence ID" value="CAH1396699.1"/>
    <property type="molecule type" value="Genomic_DNA"/>
</dbReference>
<feature type="region of interest" description="Disordered" evidence="1">
    <location>
        <begin position="119"/>
        <end position="228"/>
    </location>
</feature>
<feature type="compositionally biased region" description="Low complexity" evidence="1">
    <location>
        <begin position="168"/>
        <end position="180"/>
    </location>
</feature>
<name>A0A9P0MIZ0_NEZVI</name>
<evidence type="ECO:0000313" key="4">
    <source>
        <dbReference type="Proteomes" id="UP001152798"/>
    </source>
</evidence>
<dbReference type="InterPro" id="IPR032738">
    <property type="entry name" value="Tbc1d30_C"/>
</dbReference>
<feature type="domain" description="TBC1" evidence="2">
    <location>
        <begin position="69"/>
        <end position="182"/>
    </location>
</feature>
<keyword evidence="4" id="KW-1185">Reference proteome</keyword>
<evidence type="ECO:0000313" key="3">
    <source>
        <dbReference type="EMBL" id="CAH1396699.1"/>
    </source>
</evidence>
<gene>
    <name evidence="3" type="ORF">NEZAVI_LOCUS6716</name>
</gene>
<feature type="compositionally biased region" description="Basic and acidic residues" evidence="1">
    <location>
        <begin position="157"/>
        <end position="167"/>
    </location>
</feature>
<dbReference type="AlphaFoldDB" id="A0A9P0MIZ0"/>
<feature type="compositionally biased region" description="Basic and acidic residues" evidence="1">
    <location>
        <begin position="189"/>
        <end position="205"/>
    </location>
</feature>
<accession>A0A9P0MIZ0</accession>
<protein>
    <recommendedName>
        <fullName evidence="2">TBC1 domain-containing protein</fullName>
    </recommendedName>
</protein>
<feature type="compositionally biased region" description="Basic and acidic residues" evidence="1">
    <location>
        <begin position="125"/>
        <end position="138"/>
    </location>
</feature>
<dbReference type="Pfam" id="PF15733">
    <property type="entry name" value="DUF4682"/>
    <property type="match status" value="1"/>
</dbReference>
<evidence type="ECO:0000259" key="2">
    <source>
        <dbReference type="Pfam" id="PF15733"/>
    </source>
</evidence>
<reference evidence="3" key="1">
    <citation type="submission" date="2022-01" db="EMBL/GenBank/DDBJ databases">
        <authorList>
            <person name="King R."/>
        </authorList>
    </citation>
    <scope>NUCLEOTIDE SEQUENCE</scope>
</reference>
<organism evidence="3 4">
    <name type="scientific">Nezara viridula</name>
    <name type="common">Southern green stink bug</name>
    <name type="synonym">Cimex viridulus</name>
    <dbReference type="NCBI Taxonomy" id="85310"/>
    <lineage>
        <taxon>Eukaryota</taxon>
        <taxon>Metazoa</taxon>
        <taxon>Ecdysozoa</taxon>
        <taxon>Arthropoda</taxon>
        <taxon>Hexapoda</taxon>
        <taxon>Insecta</taxon>
        <taxon>Pterygota</taxon>
        <taxon>Neoptera</taxon>
        <taxon>Paraneoptera</taxon>
        <taxon>Hemiptera</taxon>
        <taxon>Heteroptera</taxon>
        <taxon>Panheteroptera</taxon>
        <taxon>Pentatomomorpha</taxon>
        <taxon>Pentatomoidea</taxon>
        <taxon>Pentatomidae</taxon>
        <taxon>Pentatominae</taxon>
        <taxon>Nezara</taxon>
    </lineage>
</organism>
<evidence type="ECO:0000256" key="1">
    <source>
        <dbReference type="SAM" id="MobiDB-lite"/>
    </source>
</evidence>
<proteinExistence type="predicted"/>
<feature type="compositionally biased region" description="Low complexity" evidence="1">
    <location>
        <begin position="139"/>
        <end position="151"/>
    </location>
</feature>
<dbReference type="Proteomes" id="UP001152798">
    <property type="component" value="Chromosome 3"/>
</dbReference>
<sequence length="228" mass="25638">MDTLSVPELSELRERYVYNISPWPVPAKKGLRIFYPHQHSGGLSEDSGSEARMTPISNHPDREKIALDISALKKQYWKLRERQRQAHIILSAACRSESYNSQATPALNHLLLGKSALKSVKGRPKKEGETLHWKDTKKSATTSSTASTSLTPPSPEEEPKAQSRRDSSSSSSSSSSTELCDSSESEAEEAAKKRDDLMRILKENSEILGRFKTSKEEEPEDIRDIRRR</sequence>